<dbReference type="Pfam" id="PF12796">
    <property type="entry name" value="Ank_2"/>
    <property type="match status" value="3"/>
</dbReference>
<dbReference type="PANTHER" id="PTHR24186:SF50">
    <property type="entry name" value="ANKYRIN REPEAT-CONTAINING PROTEIN ITN1-LIKE ISOFORM X1"/>
    <property type="match status" value="1"/>
</dbReference>
<feature type="domain" description="PGG" evidence="9">
    <location>
        <begin position="421"/>
        <end position="532"/>
    </location>
</feature>
<dbReference type="InterPro" id="IPR026961">
    <property type="entry name" value="PGG_dom"/>
</dbReference>
<evidence type="ECO:0000256" key="3">
    <source>
        <dbReference type="ARBA" id="ARBA00022737"/>
    </source>
</evidence>
<dbReference type="GO" id="GO:0005886">
    <property type="term" value="C:plasma membrane"/>
    <property type="evidence" value="ECO:0007669"/>
    <property type="project" value="TreeGrafter"/>
</dbReference>
<dbReference type="Gene3D" id="1.25.40.20">
    <property type="entry name" value="Ankyrin repeat-containing domain"/>
    <property type="match status" value="1"/>
</dbReference>
<dbReference type="Pfam" id="PF13962">
    <property type="entry name" value="PGG"/>
    <property type="match status" value="1"/>
</dbReference>
<evidence type="ECO:0000256" key="8">
    <source>
        <dbReference type="SAM" id="Phobius"/>
    </source>
</evidence>
<gene>
    <name evidence="10" type="ORF">DCAR_0936038</name>
</gene>
<evidence type="ECO:0000256" key="5">
    <source>
        <dbReference type="ARBA" id="ARBA00023043"/>
    </source>
</evidence>
<keyword evidence="11" id="KW-1185">Reference proteome</keyword>
<dbReference type="AlphaFoldDB" id="A0AAF0XY64"/>
<evidence type="ECO:0000256" key="2">
    <source>
        <dbReference type="ARBA" id="ARBA00022692"/>
    </source>
</evidence>
<keyword evidence="6 8" id="KW-0472">Membrane</keyword>
<dbReference type="Proteomes" id="UP000077755">
    <property type="component" value="Chromosome 9"/>
</dbReference>
<evidence type="ECO:0000313" key="10">
    <source>
        <dbReference type="EMBL" id="WOH16483.1"/>
    </source>
</evidence>
<keyword evidence="2 8" id="KW-0812">Transmembrane</keyword>
<name>A0AAF0XY64_DAUCS</name>
<dbReference type="InterPro" id="IPR036770">
    <property type="entry name" value="Ankyrin_rpt-contain_sf"/>
</dbReference>
<feature type="transmembrane region" description="Helical" evidence="8">
    <location>
        <begin position="473"/>
        <end position="494"/>
    </location>
</feature>
<dbReference type="EMBL" id="CP093351">
    <property type="protein sequence ID" value="WOH16483.1"/>
    <property type="molecule type" value="Genomic_DNA"/>
</dbReference>
<dbReference type="PANTHER" id="PTHR24186">
    <property type="entry name" value="PROTEIN PHOSPHATASE 1 REGULATORY SUBUNIT"/>
    <property type="match status" value="1"/>
</dbReference>
<feature type="transmembrane region" description="Helical" evidence="8">
    <location>
        <begin position="514"/>
        <end position="532"/>
    </location>
</feature>
<dbReference type="PROSITE" id="PS50297">
    <property type="entry name" value="ANK_REP_REGION"/>
    <property type="match status" value="2"/>
</dbReference>
<feature type="repeat" description="ANK" evidence="7">
    <location>
        <begin position="256"/>
        <end position="278"/>
    </location>
</feature>
<reference evidence="10" key="2">
    <citation type="submission" date="2022-03" db="EMBL/GenBank/DDBJ databases">
        <title>Draft title - Genomic analysis of global carrot germplasm unveils the trajectory of domestication and the origin of high carotenoid orange carrot.</title>
        <authorList>
            <person name="Iorizzo M."/>
            <person name="Ellison S."/>
            <person name="Senalik D."/>
            <person name="Macko-Podgorni A."/>
            <person name="Grzebelus D."/>
            <person name="Bostan H."/>
            <person name="Rolling W."/>
            <person name="Curaba J."/>
            <person name="Simon P."/>
        </authorList>
    </citation>
    <scope>NUCLEOTIDE SEQUENCE</scope>
    <source>
        <tissue evidence="10">Leaf</tissue>
    </source>
</reference>
<reference evidence="10" key="1">
    <citation type="journal article" date="2016" name="Nat. Genet.">
        <title>A high-quality carrot genome assembly provides new insights into carotenoid accumulation and asterid genome evolution.</title>
        <authorList>
            <person name="Iorizzo M."/>
            <person name="Ellison S."/>
            <person name="Senalik D."/>
            <person name="Zeng P."/>
            <person name="Satapoomin P."/>
            <person name="Huang J."/>
            <person name="Bowman M."/>
            <person name="Iovene M."/>
            <person name="Sanseverino W."/>
            <person name="Cavagnaro P."/>
            <person name="Yildiz M."/>
            <person name="Macko-Podgorni A."/>
            <person name="Moranska E."/>
            <person name="Grzebelus E."/>
            <person name="Grzebelus D."/>
            <person name="Ashrafi H."/>
            <person name="Zheng Z."/>
            <person name="Cheng S."/>
            <person name="Spooner D."/>
            <person name="Van Deynze A."/>
            <person name="Simon P."/>
        </authorList>
    </citation>
    <scope>NUCLEOTIDE SEQUENCE</scope>
    <source>
        <tissue evidence="10">Leaf</tissue>
    </source>
</reference>
<evidence type="ECO:0000256" key="4">
    <source>
        <dbReference type="ARBA" id="ARBA00022989"/>
    </source>
</evidence>
<dbReference type="SUPFAM" id="SSF48403">
    <property type="entry name" value="Ankyrin repeat"/>
    <property type="match status" value="1"/>
</dbReference>
<keyword evidence="3" id="KW-0677">Repeat</keyword>
<evidence type="ECO:0000256" key="1">
    <source>
        <dbReference type="ARBA" id="ARBA00004141"/>
    </source>
</evidence>
<evidence type="ECO:0000259" key="9">
    <source>
        <dbReference type="Pfam" id="PF13962"/>
    </source>
</evidence>
<dbReference type="InterPro" id="IPR002110">
    <property type="entry name" value="Ankyrin_rpt"/>
</dbReference>
<dbReference type="SMART" id="SM00248">
    <property type="entry name" value="ANK"/>
    <property type="match status" value="8"/>
</dbReference>
<evidence type="ECO:0000256" key="7">
    <source>
        <dbReference type="PROSITE-ProRule" id="PRU00023"/>
    </source>
</evidence>
<proteinExistence type="predicted"/>
<sequence>MDSVLYDALIKDNIDVLKEMEHKLSLHDQLTPTKNNVLHLACQHGSVKCLEHILSDDESLLLKTNSRGETGLHLAARQGHYEVVVALFDVAAKSLPPQPICFRKSSLSLKQVLIRTLNKEAETALHLSVQYNHNNLVQLLVTEDPSHSYPQNKHGKTPLCLASLWCYSDIVRTILDNSESLTFEGPHGSTALHGATMNDAGHETVKLLLERNKALIKVPDKHGWTVFHYVALNDLHAIVEDLVRVDKSVGYLVALFERTPLHVAAYEGNVNVMKKLLEYYPDTLDIVDSRGQNILHIAIWQDQKEVIRFILSQGREGITDLLIQRDKKGHTALHLIAKLGCYVEELMNLRTVDWMVQDSKGRTPLDVLNNGLDTLADQVLVRTMLTNAKAKRTGFWFYLKTPKEVQLIQKIKENKKRPPAKNFEKIINTHIIVAALITTVALTAGFAMPGGFNSTEGENQGSPMLLKKASFQTFIIADAIALLLSISSLFLYFYTIMFTDNYKITATMFQASGTLNILSSLAMMLAFITGTLC</sequence>
<evidence type="ECO:0000256" key="6">
    <source>
        <dbReference type="ARBA" id="ARBA00023136"/>
    </source>
</evidence>
<keyword evidence="5 7" id="KW-0040">ANK repeat</keyword>
<accession>A0AAF0XY64</accession>
<organism evidence="10 11">
    <name type="scientific">Daucus carota subsp. sativus</name>
    <name type="common">Carrot</name>
    <dbReference type="NCBI Taxonomy" id="79200"/>
    <lineage>
        <taxon>Eukaryota</taxon>
        <taxon>Viridiplantae</taxon>
        <taxon>Streptophyta</taxon>
        <taxon>Embryophyta</taxon>
        <taxon>Tracheophyta</taxon>
        <taxon>Spermatophyta</taxon>
        <taxon>Magnoliopsida</taxon>
        <taxon>eudicotyledons</taxon>
        <taxon>Gunneridae</taxon>
        <taxon>Pentapetalae</taxon>
        <taxon>asterids</taxon>
        <taxon>campanulids</taxon>
        <taxon>Apiales</taxon>
        <taxon>Apiaceae</taxon>
        <taxon>Apioideae</taxon>
        <taxon>Scandiceae</taxon>
        <taxon>Daucinae</taxon>
        <taxon>Daucus</taxon>
        <taxon>Daucus sect. Daucus</taxon>
    </lineage>
</organism>
<comment type="subcellular location">
    <subcellularLocation>
        <location evidence="1">Membrane</location>
        <topology evidence="1">Multi-pass membrane protein</topology>
    </subcellularLocation>
</comment>
<dbReference type="PROSITE" id="PS50088">
    <property type="entry name" value="ANK_REPEAT"/>
    <property type="match status" value="2"/>
</dbReference>
<feature type="repeat" description="ANK" evidence="7">
    <location>
        <begin position="67"/>
        <end position="92"/>
    </location>
</feature>
<keyword evidence="4 8" id="KW-1133">Transmembrane helix</keyword>
<feature type="transmembrane region" description="Helical" evidence="8">
    <location>
        <begin position="431"/>
        <end position="452"/>
    </location>
</feature>
<evidence type="ECO:0000313" key="11">
    <source>
        <dbReference type="Proteomes" id="UP000077755"/>
    </source>
</evidence>
<protein>
    <recommendedName>
        <fullName evidence="9">PGG domain-containing protein</fullName>
    </recommendedName>
</protein>
<dbReference type="KEGG" id="dcr:108201962"/>